<dbReference type="PANTHER" id="PTHR45890:SF1">
    <property type="entry name" value="AARF DOMAIN CONTAINING KINASE 2"/>
    <property type="match status" value="1"/>
</dbReference>
<dbReference type="InterPro" id="IPR004147">
    <property type="entry name" value="ABC1_dom"/>
</dbReference>
<dbReference type="InterPro" id="IPR044095">
    <property type="entry name" value="ADCK2_dom"/>
</dbReference>
<keyword evidence="2" id="KW-0472">Membrane</keyword>
<dbReference type="PANTHER" id="PTHR45890">
    <property type="entry name" value="AARF DOMAIN CONTAINING KINASE 2 (PREDICTED)"/>
    <property type="match status" value="1"/>
</dbReference>
<evidence type="ECO:0000313" key="4">
    <source>
        <dbReference type="EMBL" id="GHP06280.1"/>
    </source>
</evidence>
<sequence length="624" mass="68042">MPLASPQVLRGVSIVIASNLRKGGTTLLPTTRIVLQRGSASLFSSSAPAASATAAFSKSTTSSLATTSLCLTFALGLRQHYTVATTCTPAKPTAQLASTSFSAVHFKKSPHPSTQVGASITRSLRLLRRTVSLSIIFLPPLALLPILYFFPSSSLRATFLHSLKNSFVAAGPAFIKWGQWAAARPDIFPHDAVAIFSELHMSCPSHSYLHTVRTVEAAFHAPLHEIFESFTQQPMASGSIGQVHVATLTDSAAAACSVPPRTEVAVKVRHPGVAEMLDVDFELLFTAALLLMKIPSLSWMHLDESVGQFADVLFAQSNLGDEALKLTEFRRNFKDWSNVRFPEPLYPLVSEAVLVESLEVGVPVNHIAGGRDTHADDSLFTSPSGVSTCRSITARLGLTAVLKMLLTDNLVHADLHPGNILVTERAEPRSPPYFWEKLFWRYYRGGYGPTPTMIFLDTGMTTSLSDRDKFGLLDMFRGVNDLNGEQCASAMIKLSRVSPSVDAEANEAAFRRDIITLFQGFVDEHGSQGSWRCFGDAIGGTIETMRQYERYVEGGVCTVMVTSMMLSDLQKRLDPGLHAMDVLKDVLGGVAVAEYVPILKGIADWWVASRSTKILGFTSRYYME</sequence>
<protein>
    <recommendedName>
        <fullName evidence="3">ABC1 atypical kinase-like domain-containing protein</fullName>
    </recommendedName>
</protein>
<dbReference type="Proteomes" id="UP000660262">
    <property type="component" value="Unassembled WGS sequence"/>
</dbReference>
<proteinExistence type="inferred from homology"/>
<dbReference type="OrthoDB" id="1290869at2759"/>
<dbReference type="EMBL" id="BNJQ01000012">
    <property type="protein sequence ID" value="GHP06280.1"/>
    <property type="molecule type" value="Genomic_DNA"/>
</dbReference>
<feature type="transmembrane region" description="Helical" evidence="2">
    <location>
        <begin position="131"/>
        <end position="150"/>
    </location>
</feature>
<evidence type="ECO:0000259" key="3">
    <source>
        <dbReference type="Pfam" id="PF03109"/>
    </source>
</evidence>
<name>A0A830HKE4_9CHLO</name>
<comment type="similarity">
    <text evidence="1">Belongs to the protein kinase superfamily. ADCK protein kinase family.</text>
</comment>
<evidence type="ECO:0000256" key="1">
    <source>
        <dbReference type="ARBA" id="ARBA00009670"/>
    </source>
</evidence>
<evidence type="ECO:0000313" key="5">
    <source>
        <dbReference type="Proteomes" id="UP000660262"/>
    </source>
</evidence>
<gene>
    <name evidence="4" type="ORF">PPROV_000502700</name>
</gene>
<dbReference type="Pfam" id="PF03109">
    <property type="entry name" value="ABC1"/>
    <property type="match status" value="1"/>
</dbReference>
<keyword evidence="2" id="KW-0812">Transmembrane</keyword>
<accession>A0A830HKE4</accession>
<dbReference type="InterPro" id="IPR052402">
    <property type="entry name" value="ADCK_kinase"/>
</dbReference>
<reference evidence="4" key="1">
    <citation type="submission" date="2020-10" db="EMBL/GenBank/DDBJ databases">
        <title>Unveiling of a novel bifunctional photoreceptor, Dualchrome1, isolated from a cosmopolitan green alga.</title>
        <authorList>
            <person name="Suzuki S."/>
            <person name="Kawachi M."/>
        </authorList>
    </citation>
    <scope>NUCLEOTIDE SEQUENCE</scope>
    <source>
        <strain evidence="4">NIES 2893</strain>
    </source>
</reference>
<dbReference type="AlphaFoldDB" id="A0A830HKE4"/>
<dbReference type="InterPro" id="IPR011009">
    <property type="entry name" value="Kinase-like_dom_sf"/>
</dbReference>
<feature type="domain" description="ABC1 atypical kinase-like" evidence="3">
    <location>
        <begin position="199"/>
        <end position="488"/>
    </location>
</feature>
<dbReference type="SUPFAM" id="SSF56112">
    <property type="entry name" value="Protein kinase-like (PK-like)"/>
    <property type="match status" value="1"/>
</dbReference>
<keyword evidence="2" id="KW-1133">Transmembrane helix</keyword>
<comment type="caution">
    <text evidence="4">The sequence shown here is derived from an EMBL/GenBank/DDBJ whole genome shotgun (WGS) entry which is preliminary data.</text>
</comment>
<dbReference type="CDD" id="cd13971">
    <property type="entry name" value="ADCK2-like"/>
    <property type="match status" value="1"/>
</dbReference>
<organism evidence="4 5">
    <name type="scientific">Pycnococcus provasolii</name>
    <dbReference type="NCBI Taxonomy" id="41880"/>
    <lineage>
        <taxon>Eukaryota</taxon>
        <taxon>Viridiplantae</taxon>
        <taxon>Chlorophyta</taxon>
        <taxon>Pseudoscourfieldiophyceae</taxon>
        <taxon>Pseudoscourfieldiales</taxon>
        <taxon>Pycnococcaceae</taxon>
        <taxon>Pycnococcus</taxon>
    </lineage>
</organism>
<evidence type="ECO:0000256" key="2">
    <source>
        <dbReference type="SAM" id="Phobius"/>
    </source>
</evidence>
<keyword evidence="5" id="KW-1185">Reference proteome</keyword>